<dbReference type="EMBL" id="JYDR01000122">
    <property type="protein sequence ID" value="KRY68032.1"/>
    <property type="molecule type" value="Genomic_DNA"/>
</dbReference>
<sequence length="133" mass="15618">MLQSLHLLLAVLFIAILSFKQIHEMLKKNILATSSAPHYFDFYCRFNIKTYSLYSSVLKLLFRRFHYSSHCSVLFICTQQGIEDLKILQVFVMGWNVKVMWCVAVKTNDVFISFVILVAQIIYMDITPPNRMR</sequence>
<comment type="caution">
    <text evidence="4">The sequence shown here is derived from an EMBL/GenBank/DDBJ whole genome shotgun (WGS) entry which is preliminary data.</text>
</comment>
<dbReference type="EMBL" id="JYDR01000271">
    <property type="protein sequence ID" value="KRY64813.1"/>
    <property type="molecule type" value="Genomic_DNA"/>
</dbReference>
<dbReference type="EMBL" id="JYDR01000308">
    <property type="protein sequence ID" value="KRY64689.1"/>
    <property type="molecule type" value="Genomic_DNA"/>
</dbReference>
<proteinExistence type="predicted"/>
<evidence type="ECO:0000313" key="3">
    <source>
        <dbReference type="EMBL" id="KRY64689.1"/>
    </source>
</evidence>
<evidence type="ECO:0000313" key="5">
    <source>
        <dbReference type="EMBL" id="KRY68032.1"/>
    </source>
</evidence>
<dbReference type="AlphaFoldDB" id="A0A0V1DTF2"/>
<evidence type="ECO:0000256" key="2">
    <source>
        <dbReference type="SAM" id="SignalP"/>
    </source>
</evidence>
<reference evidence="4 6" key="1">
    <citation type="submission" date="2015-01" db="EMBL/GenBank/DDBJ databases">
        <title>Evolution of Trichinella species and genotypes.</title>
        <authorList>
            <person name="Korhonen P.K."/>
            <person name="Edoardo P."/>
            <person name="Giuseppe L.R."/>
            <person name="Gasser R.B."/>
        </authorList>
    </citation>
    <scope>NUCLEOTIDE SEQUENCE [LARGE SCALE GENOMIC DNA]</scope>
    <source>
        <strain evidence="4">ISS13</strain>
    </source>
</reference>
<keyword evidence="1" id="KW-0472">Membrane</keyword>
<evidence type="ECO:0000313" key="4">
    <source>
        <dbReference type="EMBL" id="KRY64813.1"/>
    </source>
</evidence>
<feature type="transmembrane region" description="Helical" evidence="1">
    <location>
        <begin position="110"/>
        <end position="126"/>
    </location>
</feature>
<keyword evidence="2" id="KW-0732">Signal</keyword>
<evidence type="ECO:0000313" key="6">
    <source>
        <dbReference type="Proteomes" id="UP000054632"/>
    </source>
</evidence>
<keyword evidence="1" id="KW-0812">Transmembrane</keyword>
<organism evidence="4 6">
    <name type="scientific">Trichinella pseudospiralis</name>
    <name type="common">Parasitic roundworm</name>
    <dbReference type="NCBI Taxonomy" id="6337"/>
    <lineage>
        <taxon>Eukaryota</taxon>
        <taxon>Metazoa</taxon>
        <taxon>Ecdysozoa</taxon>
        <taxon>Nematoda</taxon>
        <taxon>Enoplea</taxon>
        <taxon>Dorylaimia</taxon>
        <taxon>Trichinellida</taxon>
        <taxon>Trichinellidae</taxon>
        <taxon>Trichinella</taxon>
    </lineage>
</organism>
<protein>
    <submittedName>
        <fullName evidence="4">Uncharacterized protein</fullName>
    </submittedName>
</protein>
<evidence type="ECO:0000256" key="1">
    <source>
        <dbReference type="SAM" id="Phobius"/>
    </source>
</evidence>
<name>A0A0V1DTF2_TRIPS</name>
<feature type="chain" id="PRO_5007437934" evidence="2">
    <location>
        <begin position="19"/>
        <end position="133"/>
    </location>
</feature>
<dbReference type="Proteomes" id="UP000054632">
    <property type="component" value="Unassembled WGS sequence"/>
</dbReference>
<gene>
    <name evidence="3" type="ORF">T4A_5791</name>
    <name evidence="4" type="ORF">T4A_8137</name>
    <name evidence="5" type="ORF">T4A_9701</name>
</gene>
<keyword evidence="1" id="KW-1133">Transmembrane helix</keyword>
<feature type="signal peptide" evidence="2">
    <location>
        <begin position="1"/>
        <end position="18"/>
    </location>
</feature>
<accession>A0A0V1DTF2</accession>